<reference evidence="1" key="1">
    <citation type="submission" date="2021-06" db="EMBL/GenBank/DDBJ databases">
        <authorList>
            <person name="Kallberg Y."/>
            <person name="Tangrot J."/>
            <person name="Rosling A."/>
        </authorList>
    </citation>
    <scope>NUCLEOTIDE SEQUENCE</scope>
    <source>
        <strain evidence="1">MA461A</strain>
    </source>
</reference>
<protein>
    <submittedName>
        <fullName evidence="1">28408_t:CDS:1</fullName>
    </submittedName>
</protein>
<feature type="non-terminal residue" evidence="1">
    <location>
        <position position="1"/>
    </location>
</feature>
<gene>
    <name evidence="1" type="ORF">RPERSI_LOCUS21743</name>
</gene>
<dbReference type="Proteomes" id="UP000789920">
    <property type="component" value="Unassembled WGS sequence"/>
</dbReference>
<name>A0ACA9RRU5_9GLOM</name>
<proteinExistence type="predicted"/>
<evidence type="ECO:0000313" key="2">
    <source>
        <dbReference type="Proteomes" id="UP000789920"/>
    </source>
</evidence>
<evidence type="ECO:0000313" key="1">
    <source>
        <dbReference type="EMBL" id="CAG8804558.1"/>
    </source>
</evidence>
<feature type="non-terminal residue" evidence="1">
    <location>
        <position position="194"/>
    </location>
</feature>
<dbReference type="EMBL" id="CAJVQC010064442">
    <property type="protein sequence ID" value="CAG8804558.1"/>
    <property type="molecule type" value="Genomic_DNA"/>
</dbReference>
<sequence>QMKKSLYYTASCSTIEEVESLMGYESSQSKDINNEFDVMVHMVVLVFCNKEKLQPFASNETGDSINEEFVNKVLFYEKICDFAHTAINKYMLHRDYEFVDLIKAYLEKIRVRKNELAEEQEATTDQDSIKNVESNIISIVNPRKVITKGRPKSASHNKNVVTTQKKSSKKCRQYTCEFCKKPDHNIATCPHKEK</sequence>
<organism evidence="1 2">
    <name type="scientific">Racocetra persica</name>
    <dbReference type="NCBI Taxonomy" id="160502"/>
    <lineage>
        <taxon>Eukaryota</taxon>
        <taxon>Fungi</taxon>
        <taxon>Fungi incertae sedis</taxon>
        <taxon>Mucoromycota</taxon>
        <taxon>Glomeromycotina</taxon>
        <taxon>Glomeromycetes</taxon>
        <taxon>Diversisporales</taxon>
        <taxon>Gigasporaceae</taxon>
        <taxon>Racocetra</taxon>
    </lineage>
</organism>
<comment type="caution">
    <text evidence="1">The sequence shown here is derived from an EMBL/GenBank/DDBJ whole genome shotgun (WGS) entry which is preliminary data.</text>
</comment>
<keyword evidence="2" id="KW-1185">Reference proteome</keyword>
<accession>A0ACA9RRU5</accession>